<comment type="caution">
    <text evidence="6">The sequence shown here is derived from an EMBL/GenBank/DDBJ whole genome shotgun (WGS) entry which is preliminary data.</text>
</comment>
<comment type="similarity">
    <text evidence="1">Belongs to the carotenoid oxygenase family.</text>
</comment>
<dbReference type="OrthoDB" id="6636843at2"/>
<dbReference type="GO" id="GO:0016121">
    <property type="term" value="P:carotene catabolic process"/>
    <property type="evidence" value="ECO:0007669"/>
    <property type="project" value="TreeGrafter"/>
</dbReference>
<evidence type="ECO:0000256" key="5">
    <source>
        <dbReference type="PIRSR" id="PIRSR604294-1"/>
    </source>
</evidence>
<dbReference type="RefSeq" id="WP_009579510.1">
    <property type="nucleotide sequence ID" value="NZ_AMZN01000031.1"/>
</dbReference>
<name>L8JSD9_9BACT</name>
<dbReference type="GO" id="GO:0046872">
    <property type="term" value="F:metal ion binding"/>
    <property type="evidence" value="ECO:0007669"/>
    <property type="project" value="UniProtKB-KW"/>
</dbReference>
<feature type="binding site" evidence="5">
    <location>
        <position position="285"/>
    </location>
    <ligand>
        <name>Fe cation</name>
        <dbReference type="ChEBI" id="CHEBI:24875"/>
        <note>catalytic</note>
    </ligand>
</feature>
<keyword evidence="4 5" id="KW-0408">Iron</keyword>
<dbReference type="Pfam" id="PF03055">
    <property type="entry name" value="RPE65"/>
    <property type="match status" value="1"/>
</dbReference>
<dbReference type="PANTHER" id="PTHR10543:SF24">
    <property type="entry name" value="CAROTENOID ISOMEROOXYGENASE"/>
    <property type="match status" value="1"/>
</dbReference>
<evidence type="ECO:0000256" key="1">
    <source>
        <dbReference type="ARBA" id="ARBA00006787"/>
    </source>
</evidence>
<reference evidence="6 7" key="1">
    <citation type="submission" date="2012-12" db="EMBL/GenBank/DDBJ databases">
        <title>Genome assembly of Fulvivirga imtechensis AK7.</title>
        <authorList>
            <person name="Nupur N."/>
            <person name="Khatri I."/>
            <person name="Kumar R."/>
            <person name="Subramanian S."/>
            <person name="Pinnaka A."/>
        </authorList>
    </citation>
    <scope>NUCLEOTIDE SEQUENCE [LARGE SCALE GENOMIC DNA]</scope>
    <source>
        <strain evidence="6 7">AK7</strain>
    </source>
</reference>
<gene>
    <name evidence="6" type="ORF">C900_02130</name>
</gene>
<proteinExistence type="inferred from homology"/>
<evidence type="ECO:0000313" key="6">
    <source>
        <dbReference type="EMBL" id="ELR71891.1"/>
    </source>
</evidence>
<dbReference type="PANTHER" id="PTHR10543">
    <property type="entry name" value="BETA-CAROTENE DIOXYGENASE"/>
    <property type="match status" value="1"/>
</dbReference>
<dbReference type="eggNOG" id="COG3670">
    <property type="taxonomic scope" value="Bacteria"/>
</dbReference>
<feature type="binding site" evidence="5">
    <location>
        <position position="170"/>
    </location>
    <ligand>
        <name>Fe cation</name>
        <dbReference type="ChEBI" id="CHEBI:24875"/>
        <note>catalytic</note>
    </ligand>
</feature>
<protein>
    <submittedName>
        <fullName evidence="6">15,15' beta carotene dioxygenase</fullName>
    </submittedName>
</protein>
<dbReference type="GO" id="GO:0010436">
    <property type="term" value="F:carotenoid dioxygenase activity"/>
    <property type="evidence" value="ECO:0007669"/>
    <property type="project" value="TreeGrafter"/>
</dbReference>
<accession>L8JSD9</accession>
<dbReference type="PATRIC" id="fig|1237149.3.peg.1997"/>
<evidence type="ECO:0000256" key="4">
    <source>
        <dbReference type="ARBA" id="ARBA00023004"/>
    </source>
</evidence>
<evidence type="ECO:0000313" key="7">
    <source>
        <dbReference type="Proteomes" id="UP000011135"/>
    </source>
</evidence>
<dbReference type="InterPro" id="IPR004294">
    <property type="entry name" value="Carotenoid_Oase"/>
</dbReference>
<feature type="binding site" evidence="5">
    <location>
        <position position="219"/>
    </location>
    <ligand>
        <name>Fe cation</name>
        <dbReference type="ChEBI" id="CHEBI:24875"/>
        <note>catalytic</note>
    </ligand>
</feature>
<keyword evidence="6" id="KW-0223">Dioxygenase</keyword>
<keyword evidence="3" id="KW-0560">Oxidoreductase</keyword>
<evidence type="ECO:0000256" key="2">
    <source>
        <dbReference type="ARBA" id="ARBA00022723"/>
    </source>
</evidence>
<dbReference type="Proteomes" id="UP000011135">
    <property type="component" value="Unassembled WGS sequence"/>
</dbReference>
<feature type="binding site" evidence="5">
    <location>
        <position position="462"/>
    </location>
    <ligand>
        <name>Fe cation</name>
        <dbReference type="ChEBI" id="CHEBI:24875"/>
        <note>catalytic</note>
    </ligand>
</feature>
<keyword evidence="2 5" id="KW-0479">Metal-binding</keyword>
<dbReference type="EMBL" id="AMZN01000031">
    <property type="protein sequence ID" value="ELR71891.1"/>
    <property type="molecule type" value="Genomic_DNA"/>
</dbReference>
<sequence>MSKAEYSIGFQSQENEIVHNELPVQGAWPEWLSGSLLRTAPSKFEVGNSRYRHWFDGLAMLHKFTFSRTNVSYACKLLESRAYKKAVEKNRIIYGEFGTDPCLDLFGKVFSFFSGPDPTDNGSININLCGESLVAVTETPKPVAIGMDDLRTIGPVGIKGNVRGHLTVVHPHYDREGTLFSFITKFGPASKYKVYSQQLNSRERRLVGTVTTDKPAYMHSFGMTERYIILTEFPLVTNVLKLRFGGRSFIENYKWQKERGTRIHLIDKKNGAIKSFDTTSFFAFHHVNAFEQEDDVVFDIVAYKDATVIDELYLDHLRSGERLSATTELWRYRLNTAEKTVSRTVITRVPIELPRINYWQVSGRVYQYVYGVGTTVRGNFIDNISKVNVSNGHVVIWREAHCYPGEPVFVARPNAKNEDDGILLSIVLNTNTKTSFLLILDAKNLRELARVLVPQHITFGFHGQYIDSKEPEEIIKTIHS</sequence>
<keyword evidence="7" id="KW-1185">Reference proteome</keyword>
<dbReference type="STRING" id="1237149.C900_02130"/>
<organism evidence="6 7">
    <name type="scientific">Fulvivirga imtechensis AK7</name>
    <dbReference type="NCBI Taxonomy" id="1237149"/>
    <lineage>
        <taxon>Bacteria</taxon>
        <taxon>Pseudomonadati</taxon>
        <taxon>Bacteroidota</taxon>
        <taxon>Cytophagia</taxon>
        <taxon>Cytophagales</taxon>
        <taxon>Fulvivirgaceae</taxon>
        <taxon>Fulvivirga</taxon>
    </lineage>
</organism>
<comment type="cofactor">
    <cofactor evidence="5">
        <name>Fe(2+)</name>
        <dbReference type="ChEBI" id="CHEBI:29033"/>
    </cofactor>
    <text evidence="5">Binds 1 Fe(2+) ion per subunit.</text>
</comment>
<dbReference type="AlphaFoldDB" id="L8JSD9"/>
<evidence type="ECO:0000256" key="3">
    <source>
        <dbReference type="ARBA" id="ARBA00023002"/>
    </source>
</evidence>